<dbReference type="EMBL" id="CP000390">
    <property type="protein sequence ID" value="ABG64143.1"/>
    <property type="molecule type" value="Genomic_DNA"/>
</dbReference>
<dbReference type="eggNOG" id="ENOG502Z7PY">
    <property type="taxonomic scope" value="Bacteria"/>
</dbReference>
<evidence type="ECO:0000313" key="1">
    <source>
        <dbReference type="EMBL" id="ABG64143.1"/>
    </source>
</evidence>
<sequence length="455" mass="47280">MSEETPNLNLPYILPSQAQKHVTHNEAIRALDALVQIAVLQQGLETPPSAPAEGERHIIGDAPTGAWSGQAGRIAAFQDGAWAFYAPRAGWLAYVSSQGQMVVHDGVAWQPVRNRISADDLQNLAGVGINAASDAVNRLAVAAPASLFNHEGAGHQMKVNKNAPADTASLLFQTNWSGRAEMGLAGDDDFSIKVSADGAAWATALTVSRASGAVDAPAGLSIAGNAAWHAGNFSPASKQDALTDTRMVELFQTAANGTLPTYIDFHTEAGTDYDARIVRWNNSNGTKAGWFEIANGGSGTLSLTPAGPSWNGSQIARDGSSPQFGNQVRVSGVAPAFLLVETDTNVSSRLVADAGGLYIQAAAQSGNAGIIRIAGWANTDIGAFQVRYDGAFRNIHHAGAPITLRSYTVAEMPSAAAAGAGAIIFVTDDADGPVPAFSDGLDWRRVSDRGAIGIA</sequence>
<dbReference type="HOGENOM" id="CLU_021954_2_0_5"/>
<name>Q11EN2_CHESB</name>
<accession>Q11EN2</accession>
<dbReference type="KEGG" id="mes:Meso_2767"/>
<evidence type="ECO:0008006" key="2">
    <source>
        <dbReference type="Google" id="ProtNLM"/>
    </source>
</evidence>
<gene>
    <name evidence="1" type="ordered locus">Meso_2767</name>
</gene>
<proteinExistence type="predicted"/>
<dbReference type="Pfam" id="PF10983">
    <property type="entry name" value="DUF2793"/>
    <property type="match status" value="1"/>
</dbReference>
<reference evidence="1" key="1">
    <citation type="submission" date="2006-06" db="EMBL/GenBank/DDBJ databases">
        <title>Complete sequence of chromosome of Chelativorans sp. BNC1.</title>
        <authorList>
            <consortium name="US DOE Joint Genome Institute"/>
            <person name="Copeland A."/>
            <person name="Lucas S."/>
            <person name="Lapidus A."/>
            <person name="Barry K."/>
            <person name="Detter J.C."/>
            <person name="Glavina del Rio T."/>
            <person name="Hammon N."/>
            <person name="Israni S."/>
            <person name="Dalin E."/>
            <person name="Tice H."/>
            <person name="Pitluck S."/>
            <person name="Chertkov O."/>
            <person name="Brettin T."/>
            <person name="Bruce D."/>
            <person name="Han C."/>
            <person name="Tapia R."/>
            <person name="Gilna P."/>
            <person name="Schmutz J."/>
            <person name="Larimer F."/>
            <person name="Land M."/>
            <person name="Hauser L."/>
            <person name="Kyrpides N."/>
            <person name="Mikhailova N."/>
            <person name="Richardson P."/>
        </authorList>
    </citation>
    <scope>NUCLEOTIDE SEQUENCE</scope>
    <source>
        <strain evidence="1">BNC1</strain>
    </source>
</reference>
<dbReference type="AlphaFoldDB" id="Q11EN2"/>
<organism evidence="1">
    <name type="scientific">Chelativorans sp. (strain BNC1)</name>
    <dbReference type="NCBI Taxonomy" id="266779"/>
    <lineage>
        <taxon>Bacteria</taxon>
        <taxon>Pseudomonadati</taxon>
        <taxon>Pseudomonadota</taxon>
        <taxon>Alphaproteobacteria</taxon>
        <taxon>Hyphomicrobiales</taxon>
        <taxon>Phyllobacteriaceae</taxon>
        <taxon>Chelativorans</taxon>
    </lineage>
</organism>
<dbReference type="STRING" id="266779.Meso_2767"/>
<protein>
    <recommendedName>
        <fullName evidence="2">DUF2793 domain-containing protein</fullName>
    </recommendedName>
</protein>
<dbReference type="InterPro" id="IPR021251">
    <property type="entry name" value="DUF2793"/>
</dbReference>